<gene>
    <name evidence="7" type="ORF">H7B90_18920</name>
</gene>
<evidence type="ECO:0000313" key="7">
    <source>
        <dbReference type="EMBL" id="MBB6693467.1"/>
    </source>
</evidence>
<keyword evidence="2" id="KW-0238">DNA-binding</keyword>
<dbReference type="PROSITE" id="PS50110">
    <property type="entry name" value="RESPONSE_REGULATORY"/>
    <property type="match status" value="1"/>
</dbReference>
<dbReference type="AlphaFoldDB" id="A0A841TY34"/>
<dbReference type="Pfam" id="PF00072">
    <property type="entry name" value="Response_reg"/>
    <property type="match status" value="1"/>
</dbReference>
<feature type="modified residue" description="4-aspartylphosphate" evidence="4">
    <location>
        <position position="59"/>
    </location>
</feature>
<dbReference type="SMART" id="SM00342">
    <property type="entry name" value="HTH_ARAC"/>
    <property type="match status" value="1"/>
</dbReference>
<dbReference type="GO" id="GO:0000160">
    <property type="term" value="P:phosphorelay signal transduction system"/>
    <property type="evidence" value="ECO:0007669"/>
    <property type="project" value="InterPro"/>
</dbReference>
<dbReference type="GO" id="GO:0003700">
    <property type="term" value="F:DNA-binding transcription factor activity"/>
    <property type="evidence" value="ECO:0007669"/>
    <property type="project" value="InterPro"/>
</dbReference>
<protein>
    <submittedName>
        <fullName evidence="7">Response regulator</fullName>
    </submittedName>
</protein>
<evidence type="ECO:0000256" key="3">
    <source>
        <dbReference type="ARBA" id="ARBA00023163"/>
    </source>
</evidence>
<dbReference type="PROSITE" id="PS01124">
    <property type="entry name" value="HTH_ARAC_FAMILY_2"/>
    <property type="match status" value="1"/>
</dbReference>
<keyword evidence="4" id="KW-0597">Phosphoprotein</keyword>
<feature type="domain" description="Response regulatory" evidence="6">
    <location>
        <begin position="5"/>
        <end position="123"/>
    </location>
</feature>
<dbReference type="CDD" id="cd17536">
    <property type="entry name" value="REC_YesN-like"/>
    <property type="match status" value="1"/>
</dbReference>
<name>A0A841TY34_9BACL</name>
<evidence type="ECO:0000256" key="2">
    <source>
        <dbReference type="ARBA" id="ARBA00023125"/>
    </source>
</evidence>
<dbReference type="Proteomes" id="UP000553776">
    <property type="component" value="Unassembled WGS sequence"/>
</dbReference>
<dbReference type="InterPro" id="IPR009057">
    <property type="entry name" value="Homeodomain-like_sf"/>
</dbReference>
<dbReference type="SUPFAM" id="SSF46689">
    <property type="entry name" value="Homeodomain-like"/>
    <property type="match status" value="2"/>
</dbReference>
<dbReference type="SUPFAM" id="SSF52172">
    <property type="entry name" value="CheY-like"/>
    <property type="match status" value="1"/>
</dbReference>
<evidence type="ECO:0000256" key="1">
    <source>
        <dbReference type="ARBA" id="ARBA00023015"/>
    </source>
</evidence>
<dbReference type="Gene3D" id="3.40.50.2300">
    <property type="match status" value="1"/>
</dbReference>
<dbReference type="InterPro" id="IPR020449">
    <property type="entry name" value="Tscrpt_reg_AraC-type_HTH"/>
</dbReference>
<evidence type="ECO:0000313" key="8">
    <source>
        <dbReference type="Proteomes" id="UP000553776"/>
    </source>
</evidence>
<comment type="caution">
    <text evidence="7">The sequence shown here is derived from an EMBL/GenBank/DDBJ whole genome shotgun (WGS) entry which is preliminary data.</text>
</comment>
<organism evidence="7 8">
    <name type="scientific">Cohnella xylanilytica</name>
    <dbReference type="NCBI Taxonomy" id="557555"/>
    <lineage>
        <taxon>Bacteria</taxon>
        <taxon>Bacillati</taxon>
        <taxon>Bacillota</taxon>
        <taxon>Bacilli</taxon>
        <taxon>Bacillales</taxon>
        <taxon>Paenibacillaceae</taxon>
        <taxon>Cohnella</taxon>
    </lineage>
</organism>
<dbReference type="PANTHER" id="PTHR43280">
    <property type="entry name" value="ARAC-FAMILY TRANSCRIPTIONAL REGULATOR"/>
    <property type="match status" value="1"/>
</dbReference>
<dbReference type="PANTHER" id="PTHR43280:SF28">
    <property type="entry name" value="HTH-TYPE TRANSCRIPTIONAL ACTIVATOR RHAS"/>
    <property type="match status" value="1"/>
</dbReference>
<dbReference type="RefSeq" id="WP_185137443.1">
    <property type="nucleotide sequence ID" value="NZ_JACJVR010000073.1"/>
</dbReference>
<accession>A0A841TY34</accession>
<sequence>MQPIRTLIVDDEARIRRGIERLVLSCGEGWEVVAALGDGREALDYLHGTSGAVDLIITDVKMPEMDGLTLIREARKQYRFYPMLISGYDDFEYVRTALREGAVDYLLKPVDRDQFRERMTEIREKIAAGRSEFRRREETERRAERLKPARQTQTLSYITSAGIDIERLGYWVEDFPLGRYSLLYVSLDALPVKTRTYTAKDWEAYTYALENIVAEVVAGGGKPGGRVGHGEERGDGHGGMSGSGGLQGWSWRGGNSDFWILLRGPSEEEGLEDAALALAERVRAAIHTYTPFTVSVSIAEPIEDLYLLPEAKRQALSGMRHRLVEGGNRVFLGERGRAAGRGDGDRPEAELAQIAQRMRQAVGQAKAEEAEALLRLFFAELEREESPVAIRKAAQHLLLSIYSAALEGSGGSGADSESVEEALRSLDRAPRLQELRAELARRLREATDAIREAWRDGNRKPVELAKAWIREHLGEDITIKRVADRVYMNPTYFCEYFKLQTGETVLDYVTRQRMEKAGELLLADPAEKLQDIAVRVGYQDVKYFGKLFKQWAGVSPSKYRERAGV</sequence>
<dbReference type="GO" id="GO:0043565">
    <property type="term" value="F:sequence-specific DNA binding"/>
    <property type="evidence" value="ECO:0007669"/>
    <property type="project" value="InterPro"/>
</dbReference>
<dbReference type="Gene3D" id="1.10.10.60">
    <property type="entry name" value="Homeodomain-like"/>
    <property type="match status" value="2"/>
</dbReference>
<dbReference type="Pfam" id="PF12833">
    <property type="entry name" value="HTH_18"/>
    <property type="match status" value="1"/>
</dbReference>
<dbReference type="InterPro" id="IPR011006">
    <property type="entry name" value="CheY-like_superfamily"/>
</dbReference>
<dbReference type="EMBL" id="JACJVR010000073">
    <property type="protein sequence ID" value="MBB6693467.1"/>
    <property type="molecule type" value="Genomic_DNA"/>
</dbReference>
<dbReference type="InterPro" id="IPR001789">
    <property type="entry name" value="Sig_transdc_resp-reg_receiver"/>
</dbReference>
<feature type="domain" description="HTH araC/xylS-type" evidence="5">
    <location>
        <begin position="463"/>
        <end position="562"/>
    </location>
</feature>
<evidence type="ECO:0000259" key="6">
    <source>
        <dbReference type="PROSITE" id="PS50110"/>
    </source>
</evidence>
<dbReference type="SMART" id="SM00448">
    <property type="entry name" value="REC"/>
    <property type="match status" value="1"/>
</dbReference>
<keyword evidence="8" id="KW-1185">Reference proteome</keyword>
<reference evidence="7 8" key="1">
    <citation type="submission" date="2020-08" db="EMBL/GenBank/DDBJ databases">
        <title>Cohnella phylogeny.</title>
        <authorList>
            <person name="Dunlap C."/>
        </authorList>
    </citation>
    <scope>NUCLEOTIDE SEQUENCE [LARGE SCALE GENOMIC DNA]</scope>
    <source>
        <strain evidence="7 8">DSM 25239</strain>
    </source>
</reference>
<keyword evidence="1" id="KW-0805">Transcription regulation</keyword>
<evidence type="ECO:0000256" key="4">
    <source>
        <dbReference type="PROSITE-ProRule" id="PRU00169"/>
    </source>
</evidence>
<dbReference type="PRINTS" id="PR00032">
    <property type="entry name" value="HTHARAC"/>
</dbReference>
<evidence type="ECO:0000259" key="5">
    <source>
        <dbReference type="PROSITE" id="PS01124"/>
    </source>
</evidence>
<proteinExistence type="predicted"/>
<keyword evidence="3" id="KW-0804">Transcription</keyword>
<dbReference type="InterPro" id="IPR018060">
    <property type="entry name" value="HTH_AraC"/>
</dbReference>